<dbReference type="InterPro" id="IPR038989">
    <property type="entry name" value="UbiJ"/>
</dbReference>
<dbReference type="Proteomes" id="UP001189616">
    <property type="component" value="Unassembled WGS sequence"/>
</dbReference>
<sequence>MPSTANSSPFPPVLMQPLLLALNHLLRQEPWAKETLLPFAGRAARFDLAPLSVTLQVGPEGLVAAHDPGTEPAVTVVVPLAAAARDYATGGQAAVLKHVRIEGEAEFANVLSTLLRNLRWDAAEDLSRVFGDVVAQRMVNGAQAARTEVTRVGRSLAESVASYLTDEQPALVRHARLAQFAADVAALRDAEARLTKRLERLEKRVSPATSTARAGSV</sequence>
<comment type="function">
    <text evidence="1">Required for ubiquinone (coenzyme Q) biosynthesis. Binds hydrophobic ubiquinone biosynthetic intermediates via its SCP2 domain and is essential for the stability of the Ubi complex. May constitute a docking platform where Ubi enzymes assemble and access their SCP2-bound polyprenyl substrates.</text>
</comment>
<protein>
    <recommendedName>
        <fullName evidence="1">Ubiquinone biosynthesis accessory factor UbiJ</fullName>
    </recommendedName>
</protein>
<organism evidence="3 4">
    <name type="scientific">Ralstonia condita</name>
    <dbReference type="NCBI Taxonomy" id="3058600"/>
    <lineage>
        <taxon>Bacteria</taxon>
        <taxon>Pseudomonadati</taxon>
        <taxon>Pseudomonadota</taxon>
        <taxon>Betaproteobacteria</taxon>
        <taxon>Burkholderiales</taxon>
        <taxon>Burkholderiaceae</taxon>
        <taxon>Ralstonia</taxon>
    </lineage>
</organism>
<dbReference type="RefSeq" id="WP_316658830.1">
    <property type="nucleotide sequence ID" value="NZ_CATYWO010000005.1"/>
</dbReference>
<keyword evidence="4" id="KW-1185">Reference proteome</keyword>
<evidence type="ECO:0000313" key="4">
    <source>
        <dbReference type="Proteomes" id="UP001189616"/>
    </source>
</evidence>
<evidence type="ECO:0000256" key="1">
    <source>
        <dbReference type="HAMAP-Rule" id="MF_02215"/>
    </source>
</evidence>
<keyword evidence="1" id="KW-0831">Ubiquinone biosynthesis</keyword>
<accession>A0ABM9JKP8</accession>
<keyword evidence="3" id="KW-0830">Ubiquinone</keyword>
<dbReference type="PANTHER" id="PTHR38693">
    <property type="entry name" value="UBIQUINONE BIOSYNTHESIS PROTEIN UBIJ"/>
    <property type="match status" value="1"/>
</dbReference>
<comment type="similarity">
    <text evidence="1">Belongs to the UbiJ family.</text>
</comment>
<dbReference type="HAMAP" id="MF_02215">
    <property type="entry name" value="UbiJ"/>
    <property type="match status" value="1"/>
</dbReference>
<comment type="pathway">
    <text evidence="1">Cofactor biosynthesis; ubiquinone biosynthesis.</text>
</comment>
<comment type="subcellular location">
    <subcellularLocation>
        <location evidence="1">Cytoplasm</location>
    </subcellularLocation>
</comment>
<proteinExistence type="inferred from homology"/>
<name>A0ABM9JKP8_9RALS</name>
<feature type="domain" description="SCP2" evidence="2">
    <location>
        <begin position="22"/>
        <end position="115"/>
    </location>
</feature>
<dbReference type="InterPro" id="IPR003033">
    <property type="entry name" value="SCP2_sterol-bd_dom"/>
</dbReference>
<keyword evidence="1" id="KW-0963">Cytoplasm</keyword>
<dbReference type="EMBL" id="CATYWO010000005">
    <property type="protein sequence ID" value="CAJ0796866.1"/>
    <property type="molecule type" value="Genomic_DNA"/>
</dbReference>
<evidence type="ECO:0000259" key="2">
    <source>
        <dbReference type="Pfam" id="PF02036"/>
    </source>
</evidence>
<dbReference type="Pfam" id="PF02036">
    <property type="entry name" value="SCP2"/>
    <property type="match status" value="1"/>
</dbReference>
<comment type="caution">
    <text evidence="3">The sequence shown here is derived from an EMBL/GenBank/DDBJ whole genome shotgun (WGS) entry which is preliminary data.</text>
</comment>
<dbReference type="PANTHER" id="PTHR38693:SF1">
    <property type="entry name" value="UBIQUINONE BIOSYNTHESIS ACCESSORY FACTOR UBIJ"/>
    <property type="match status" value="1"/>
</dbReference>
<evidence type="ECO:0000313" key="3">
    <source>
        <dbReference type="EMBL" id="CAJ0796866.1"/>
    </source>
</evidence>
<reference evidence="3 4" key="1">
    <citation type="submission" date="2023-07" db="EMBL/GenBank/DDBJ databases">
        <authorList>
            <person name="Peeters C."/>
        </authorList>
    </citation>
    <scope>NUCLEOTIDE SEQUENCE [LARGE SCALE GENOMIC DNA]</scope>
    <source>
        <strain evidence="3 4">LMG 7141</strain>
    </source>
</reference>
<gene>
    <name evidence="1 3" type="primary">ubiJ</name>
    <name evidence="3" type="ORF">LMG7141_03299</name>
</gene>